<evidence type="ECO:0000259" key="7">
    <source>
        <dbReference type="Pfam" id="PF08281"/>
    </source>
</evidence>
<accession>A0A5C5GHT3</accession>
<dbReference type="Pfam" id="PF04542">
    <property type="entry name" value="Sigma70_r2"/>
    <property type="match status" value="1"/>
</dbReference>
<dbReference type="InterPro" id="IPR007627">
    <property type="entry name" value="RNA_pol_sigma70_r2"/>
</dbReference>
<evidence type="ECO:0000313" key="9">
    <source>
        <dbReference type="Proteomes" id="UP000314011"/>
    </source>
</evidence>
<evidence type="ECO:0000256" key="2">
    <source>
        <dbReference type="ARBA" id="ARBA00023015"/>
    </source>
</evidence>
<dbReference type="GO" id="GO:0016987">
    <property type="term" value="F:sigma factor activity"/>
    <property type="evidence" value="ECO:0007669"/>
    <property type="project" value="UniProtKB-KW"/>
</dbReference>
<evidence type="ECO:0000313" key="8">
    <source>
        <dbReference type="EMBL" id="TNY34348.1"/>
    </source>
</evidence>
<dbReference type="SUPFAM" id="SSF88946">
    <property type="entry name" value="Sigma2 domain of RNA polymerase sigma factors"/>
    <property type="match status" value="1"/>
</dbReference>
<dbReference type="InterPro" id="IPR014284">
    <property type="entry name" value="RNA_pol_sigma-70_dom"/>
</dbReference>
<keyword evidence="5" id="KW-0804">Transcription</keyword>
<dbReference type="InterPro" id="IPR013324">
    <property type="entry name" value="RNA_pol_sigma_r3/r4-like"/>
</dbReference>
<keyword evidence="2" id="KW-0805">Transcription regulation</keyword>
<dbReference type="Gene3D" id="1.10.1740.10">
    <property type="match status" value="1"/>
</dbReference>
<reference evidence="8 9" key="1">
    <citation type="submission" date="2019-06" db="EMBL/GenBank/DDBJ databases">
        <title>Genome of new Rhodobacteraceae sp. SM1903.</title>
        <authorList>
            <person name="Ren X."/>
        </authorList>
    </citation>
    <scope>NUCLEOTIDE SEQUENCE [LARGE SCALE GENOMIC DNA]</scope>
    <source>
        <strain evidence="8 9">SM1903</strain>
    </source>
</reference>
<evidence type="ECO:0000256" key="5">
    <source>
        <dbReference type="ARBA" id="ARBA00023163"/>
    </source>
</evidence>
<evidence type="ECO:0000256" key="3">
    <source>
        <dbReference type="ARBA" id="ARBA00023082"/>
    </source>
</evidence>
<evidence type="ECO:0000256" key="4">
    <source>
        <dbReference type="ARBA" id="ARBA00023125"/>
    </source>
</evidence>
<dbReference type="InterPro" id="IPR013325">
    <property type="entry name" value="RNA_pol_sigma_r2"/>
</dbReference>
<comment type="similarity">
    <text evidence="1">Belongs to the sigma-70 factor family. ECF subfamily.</text>
</comment>
<keyword evidence="4" id="KW-0238">DNA-binding</keyword>
<keyword evidence="9" id="KW-1185">Reference proteome</keyword>
<dbReference type="Pfam" id="PF08281">
    <property type="entry name" value="Sigma70_r4_2"/>
    <property type="match status" value="1"/>
</dbReference>
<dbReference type="OrthoDB" id="9780326at2"/>
<dbReference type="SUPFAM" id="SSF88659">
    <property type="entry name" value="Sigma3 and sigma4 domains of RNA polymerase sigma factors"/>
    <property type="match status" value="1"/>
</dbReference>
<dbReference type="CDD" id="cd06171">
    <property type="entry name" value="Sigma70_r4"/>
    <property type="match status" value="1"/>
</dbReference>
<dbReference type="GO" id="GO:0006352">
    <property type="term" value="P:DNA-templated transcription initiation"/>
    <property type="evidence" value="ECO:0007669"/>
    <property type="project" value="InterPro"/>
</dbReference>
<protein>
    <submittedName>
        <fullName evidence="8">RNA polymerase sigma factor</fullName>
    </submittedName>
</protein>
<gene>
    <name evidence="8" type="ORF">FHY64_08050</name>
</gene>
<dbReference type="NCBIfam" id="TIGR02937">
    <property type="entry name" value="sigma70-ECF"/>
    <property type="match status" value="1"/>
</dbReference>
<dbReference type="InterPro" id="IPR036388">
    <property type="entry name" value="WH-like_DNA-bd_sf"/>
</dbReference>
<comment type="caution">
    <text evidence="8">The sequence shown here is derived from an EMBL/GenBank/DDBJ whole genome shotgun (WGS) entry which is preliminary data.</text>
</comment>
<dbReference type="Gene3D" id="1.10.10.10">
    <property type="entry name" value="Winged helix-like DNA-binding domain superfamily/Winged helix DNA-binding domain"/>
    <property type="match status" value="1"/>
</dbReference>
<sequence>MYQGSIEAVDGAEDEDAALLAAYASGDLSAARVLMARLAPRSLTQANRMLGDRSEAEDIVQEAMVRLWRQAPDWRTGEAKVSTWLYRVVANLCTDRLRSRRRRDVSIDAVAEPESGRPSVAEDLQAEARMAALRNALADLPERQAQAVALRHLEGLSNPEIAGIMDIGIEAVESLTARGKRTLAAILAGRKDELGFTDD</sequence>
<dbReference type="EMBL" id="VFFF01000001">
    <property type="protein sequence ID" value="TNY34348.1"/>
    <property type="molecule type" value="Genomic_DNA"/>
</dbReference>
<dbReference type="AlphaFoldDB" id="A0A5C5GHT3"/>
<dbReference type="Proteomes" id="UP000314011">
    <property type="component" value="Unassembled WGS sequence"/>
</dbReference>
<dbReference type="PANTHER" id="PTHR43133:SF8">
    <property type="entry name" value="RNA POLYMERASE SIGMA FACTOR HI_1459-RELATED"/>
    <property type="match status" value="1"/>
</dbReference>
<evidence type="ECO:0000256" key="1">
    <source>
        <dbReference type="ARBA" id="ARBA00010641"/>
    </source>
</evidence>
<evidence type="ECO:0000259" key="6">
    <source>
        <dbReference type="Pfam" id="PF04542"/>
    </source>
</evidence>
<dbReference type="GO" id="GO:0003677">
    <property type="term" value="F:DNA binding"/>
    <property type="evidence" value="ECO:0007669"/>
    <property type="project" value="UniProtKB-KW"/>
</dbReference>
<dbReference type="NCBIfam" id="NF009176">
    <property type="entry name" value="PRK12524.1"/>
    <property type="match status" value="1"/>
</dbReference>
<feature type="domain" description="RNA polymerase sigma-70 region 2" evidence="6">
    <location>
        <begin position="35"/>
        <end position="103"/>
    </location>
</feature>
<dbReference type="PANTHER" id="PTHR43133">
    <property type="entry name" value="RNA POLYMERASE ECF-TYPE SIGMA FACTO"/>
    <property type="match status" value="1"/>
</dbReference>
<organism evidence="8 9">
    <name type="scientific">Pelagovum pacificum</name>
    <dbReference type="NCBI Taxonomy" id="2588711"/>
    <lineage>
        <taxon>Bacteria</taxon>
        <taxon>Pseudomonadati</taxon>
        <taxon>Pseudomonadota</taxon>
        <taxon>Alphaproteobacteria</taxon>
        <taxon>Rhodobacterales</taxon>
        <taxon>Paracoccaceae</taxon>
        <taxon>Pelagovum</taxon>
    </lineage>
</organism>
<keyword evidence="3" id="KW-0731">Sigma factor</keyword>
<feature type="domain" description="RNA polymerase sigma factor 70 region 4 type 2" evidence="7">
    <location>
        <begin position="132"/>
        <end position="183"/>
    </location>
</feature>
<name>A0A5C5GHT3_9RHOB</name>
<dbReference type="InterPro" id="IPR039425">
    <property type="entry name" value="RNA_pol_sigma-70-like"/>
</dbReference>
<proteinExistence type="inferred from homology"/>
<dbReference type="InterPro" id="IPR013249">
    <property type="entry name" value="RNA_pol_sigma70_r4_t2"/>
</dbReference>